<dbReference type="OMA" id="RICYPPC"/>
<evidence type="ECO:0000256" key="2">
    <source>
        <dbReference type="SAM" id="MobiDB-lite"/>
    </source>
</evidence>
<dbReference type="Proteomes" id="UP000553632">
    <property type="component" value="Unassembled WGS sequence"/>
</dbReference>
<evidence type="ECO:0000313" key="3">
    <source>
        <dbReference type="EMBL" id="KAF4716967.1"/>
    </source>
</evidence>
<protein>
    <submittedName>
        <fullName evidence="3">Actin-like 6A</fullName>
    </submittedName>
</protein>
<accession>A0A7J6R8U4</accession>
<reference evidence="3 4" key="1">
    <citation type="submission" date="2020-04" db="EMBL/GenBank/DDBJ databases">
        <title>Perkinsus olseni comparative genomics.</title>
        <authorList>
            <person name="Bogema D.R."/>
        </authorList>
    </citation>
    <scope>NUCLEOTIDE SEQUENCE [LARGE SCALE GENOMIC DNA]</scope>
    <source>
        <strain evidence="3 4">ATCC PRA-207</strain>
    </source>
</reference>
<gene>
    <name evidence="3" type="primary">ACTL6A_1</name>
    <name evidence="3" type="ORF">FOZ63_009853</name>
</gene>
<organism evidence="3 4">
    <name type="scientific">Perkinsus olseni</name>
    <name type="common">Perkinsus atlanticus</name>
    <dbReference type="NCBI Taxonomy" id="32597"/>
    <lineage>
        <taxon>Eukaryota</taxon>
        <taxon>Sar</taxon>
        <taxon>Alveolata</taxon>
        <taxon>Perkinsozoa</taxon>
        <taxon>Perkinsea</taxon>
        <taxon>Perkinsida</taxon>
        <taxon>Perkinsidae</taxon>
        <taxon>Perkinsus</taxon>
    </lineage>
</organism>
<feature type="region of interest" description="Disordered" evidence="2">
    <location>
        <begin position="54"/>
        <end position="76"/>
    </location>
</feature>
<comment type="catalytic activity">
    <reaction evidence="1">
        <text>ATP + H2O = ADP + phosphate + H(+)</text>
        <dbReference type="Rhea" id="RHEA:13065"/>
        <dbReference type="ChEBI" id="CHEBI:15377"/>
        <dbReference type="ChEBI" id="CHEBI:15378"/>
        <dbReference type="ChEBI" id="CHEBI:30616"/>
        <dbReference type="ChEBI" id="CHEBI:43474"/>
        <dbReference type="ChEBI" id="CHEBI:456216"/>
    </reaction>
</comment>
<name>A0A7J6R8U4_PEROL</name>
<dbReference type="AlphaFoldDB" id="A0A7J6R8U4"/>
<evidence type="ECO:0000256" key="1">
    <source>
        <dbReference type="ARBA" id="ARBA00049360"/>
    </source>
</evidence>
<sequence length="214" mass="23332">MEETAFSDLECTFDEKEVIVVDTGSGFTKVGYSGCDVPARVIPTAAFQDAITRGSSYDDSSSLGRNTSYGSRSSTAEAQGVKLYGEQAVEAYVNSSSHHPTARKELRRPILRGEIIDKDDLEAFWDHTLRQIVRPSKRGRDGSVSLEDFPVLLTDCPSSTAVATASNQQLVGVGGNSFTRAWMAELRASLSSEGYARHTGFSRICYPPCYLPLE</sequence>
<dbReference type="Gene3D" id="3.30.420.40">
    <property type="match status" value="1"/>
</dbReference>
<dbReference type="InterPro" id="IPR004000">
    <property type="entry name" value="Actin"/>
</dbReference>
<dbReference type="Pfam" id="PF00022">
    <property type="entry name" value="Actin"/>
    <property type="match status" value="1"/>
</dbReference>
<dbReference type="InterPro" id="IPR043129">
    <property type="entry name" value="ATPase_NBD"/>
</dbReference>
<evidence type="ECO:0000313" key="4">
    <source>
        <dbReference type="Proteomes" id="UP000553632"/>
    </source>
</evidence>
<proteinExistence type="predicted"/>
<keyword evidence="4" id="KW-1185">Reference proteome</keyword>
<dbReference type="EMBL" id="JABANO010027362">
    <property type="protein sequence ID" value="KAF4716967.1"/>
    <property type="molecule type" value="Genomic_DNA"/>
</dbReference>
<dbReference type="SUPFAM" id="SSF53067">
    <property type="entry name" value="Actin-like ATPase domain"/>
    <property type="match status" value="1"/>
</dbReference>
<comment type="caution">
    <text evidence="3">The sequence shown here is derived from an EMBL/GenBank/DDBJ whole genome shotgun (WGS) entry which is preliminary data.</text>
</comment>